<evidence type="ECO:0000256" key="1">
    <source>
        <dbReference type="SAM" id="MobiDB-lite"/>
    </source>
</evidence>
<comment type="caution">
    <text evidence="2">The sequence shown here is derived from an EMBL/GenBank/DDBJ whole genome shotgun (WGS) entry which is preliminary data.</text>
</comment>
<dbReference type="Proteomes" id="UP000604046">
    <property type="component" value="Unassembled WGS sequence"/>
</dbReference>
<gene>
    <name evidence="2" type="ORF">SNAT2548_LOCUS27164</name>
</gene>
<dbReference type="EMBL" id="CAJNDS010002457">
    <property type="protein sequence ID" value="CAE7483998.1"/>
    <property type="molecule type" value="Genomic_DNA"/>
</dbReference>
<accession>A0A812SGP0</accession>
<evidence type="ECO:0000313" key="2">
    <source>
        <dbReference type="EMBL" id="CAE7483998.1"/>
    </source>
</evidence>
<reference evidence="2" key="1">
    <citation type="submission" date="2021-02" db="EMBL/GenBank/DDBJ databases">
        <authorList>
            <person name="Dougan E. K."/>
            <person name="Rhodes N."/>
            <person name="Thang M."/>
            <person name="Chan C."/>
        </authorList>
    </citation>
    <scope>NUCLEOTIDE SEQUENCE</scope>
</reference>
<name>A0A812SGP0_9DINO</name>
<evidence type="ECO:0000313" key="3">
    <source>
        <dbReference type="Proteomes" id="UP000604046"/>
    </source>
</evidence>
<organism evidence="2 3">
    <name type="scientific">Symbiodinium natans</name>
    <dbReference type="NCBI Taxonomy" id="878477"/>
    <lineage>
        <taxon>Eukaryota</taxon>
        <taxon>Sar</taxon>
        <taxon>Alveolata</taxon>
        <taxon>Dinophyceae</taxon>
        <taxon>Suessiales</taxon>
        <taxon>Symbiodiniaceae</taxon>
        <taxon>Symbiodinium</taxon>
    </lineage>
</organism>
<feature type="region of interest" description="Disordered" evidence="1">
    <location>
        <begin position="1"/>
        <end position="22"/>
    </location>
</feature>
<keyword evidence="3" id="KW-1185">Reference proteome</keyword>
<feature type="region of interest" description="Disordered" evidence="1">
    <location>
        <begin position="77"/>
        <end position="110"/>
    </location>
</feature>
<dbReference type="OrthoDB" id="442614at2759"/>
<dbReference type="AlphaFoldDB" id="A0A812SGP0"/>
<proteinExistence type="predicted"/>
<protein>
    <submittedName>
        <fullName evidence="2">Uncharacterized protein</fullName>
    </submittedName>
</protein>
<sequence>MAKKKQRGPGAGGAGAVAPEQNGGGLSQQLLSCAVKSAQWLAAAPGKGDAAVTERLLSAVKPIIFLRAAKYELDAQASKGGEANAPGKALPARKRRLEETSSPKAPSGEDVEQAVEAFKALAAQPEQLLAPSCKLLRSALHPLVEAHKREEKASPAFRITCMLGQKRLGATMRGPAGQKHNVSLVSCEASRYVQHSPFLTSFF</sequence>